<protein>
    <recommendedName>
        <fullName evidence="5 6">Diaminopimelate decarboxylase</fullName>
        <shortName evidence="5">DAP decarboxylase</shortName>
        <shortName evidence="5">DAPDC</shortName>
        <ecNumber evidence="5 6">4.1.1.20</ecNumber>
    </recommendedName>
</protein>
<comment type="pathway">
    <text evidence="5 8">Amino-acid biosynthesis; L-lysine biosynthesis via DAP pathway; L-lysine from DL-2,6-diaminopimelate: step 1/1.</text>
</comment>
<dbReference type="GO" id="GO:0008836">
    <property type="term" value="F:diaminopimelate decarboxylase activity"/>
    <property type="evidence" value="ECO:0007669"/>
    <property type="project" value="UniProtKB-UniRule"/>
</dbReference>
<dbReference type="NCBIfam" id="TIGR01048">
    <property type="entry name" value="lysA"/>
    <property type="match status" value="1"/>
</dbReference>
<dbReference type="EC" id="4.1.1.20" evidence="5 6"/>
<evidence type="ECO:0000256" key="2">
    <source>
        <dbReference type="ARBA" id="ARBA00022793"/>
    </source>
</evidence>
<dbReference type="EMBL" id="PETL01000335">
    <property type="protein sequence ID" value="PIV63522.1"/>
    <property type="molecule type" value="Genomic_DNA"/>
</dbReference>
<keyword evidence="4 5" id="KW-0456">Lyase</keyword>
<dbReference type="SUPFAM" id="SSF50621">
    <property type="entry name" value="Alanine racemase C-terminal domain-like"/>
    <property type="match status" value="1"/>
</dbReference>
<keyword evidence="3 5" id="KW-0663">Pyridoxal phosphate</keyword>
<dbReference type="InterPro" id="IPR000183">
    <property type="entry name" value="Orn/DAP/Arg_de-COase"/>
</dbReference>
<feature type="modified residue" description="N6-(pyridoxal phosphate)lysine" evidence="5 7">
    <location>
        <position position="60"/>
    </location>
</feature>
<dbReference type="InterPro" id="IPR002986">
    <property type="entry name" value="DAP_deCOOHase_LysA"/>
</dbReference>
<comment type="similarity">
    <text evidence="5">Belongs to the Orn/Lys/Arg decarboxylase class-II family. LysA subfamily.</text>
</comment>
<evidence type="ECO:0000256" key="6">
    <source>
        <dbReference type="NCBIfam" id="TIGR01048"/>
    </source>
</evidence>
<feature type="active site" description="Proton donor" evidence="7">
    <location>
        <position position="334"/>
    </location>
</feature>
<dbReference type="InterPro" id="IPR022644">
    <property type="entry name" value="De-COase2_N"/>
</dbReference>
<evidence type="ECO:0000256" key="5">
    <source>
        <dbReference type="HAMAP-Rule" id="MF_02120"/>
    </source>
</evidence>
<dbReference type="Proteomes" id="UP000228886">
    <property type="component" value="Unassembled WGS sequence"/>
</dbReference>
<evidence type="ECO:0000259" key="9">
    <source>
        <dbReference type="Pfam" id="PF02784"/>
    </source>
</evidence>
<comment type="caution">
    <text evidence="10">The sequence shown here is derived from an EMBL/GenBank/DDBJ whole genome shotgun (WGS) entry which is preliminary data.</text>
</comment>
<feature type="domain" description="Orn/DAP/Arg decarboxylase 2 N-terminal" evidence="9">
    <location>
        <begin position="39"/>
        <end position="276"/>
    </location>
</feature>
<organism evidence="10 11">
    <name type="scientific">bacterium (Candidatus Ratteibacteria) CG01_land_8_20_14_3_00_40_19</name>
    <dbReference type="NCBI Taxonomy" id="2014290"/>
    <lineage>
        <taxon>Bacteria</taxon>
        <taxon>Candidatus Ratteibacteria</taxon>
    </lineage>
</organism>
<dbReference type="CDD" id="cd06828">
    <property type="entry name" value="PLPDE_III_DapDC"/>
    <property type="match status" value="1"/>
</dbReference>
<feature type="binding site" evidence="5">
    <location>
        <begin position="269"/>
        <end position="272"/>
    </location>
    <ligand>
        <name>pyridoxal 5'-phosphate</name>
        <dbReference type="ChEBI" id="CHEBI:597326"/>
    </ligand>
</feature>
<feature type="binding site" evidence="5">
    <location>
        <position position="236"/>
    </location>
    <ligand>
        <name>pyridoxal 5'-phosphate</name>
        <dbReference type="ChEBI" id="CHEBI:597326"/>
    </ligand>
</feature>
<reference evidence="11" key="1">
    <citation type="submission" date="2017-09" db="EMBL/GenBank/DDBJ databases">
        <title>Depth-based differentiation of microbial function through sediment-hosted aquifers and enrichment of novel symbionts in the deep terrestrial subsurface.</title>
        <authorList>
            <person name="Probst A.J."/>
            <person name="Ladd B."/>
            <person name="Jarett J.K."/>
            <person name="Geller-Mcgrath D.E."/>
            <person name="Sieber C.M.K."/>
            <person name="Emerson J.B."/>
            <person name="Anantharaman K."/>
            <person name="Thomas B.C."/>
            <person name="Malmstrom R."/>
            <person name="Stieglmeier M."/>
            <person name="Klingl A."/>
            <person name="Woyke T."/>
            <person name="Ryan C.M."/>
            <person name="Banfield J.F."/>
        </authorList>
    </citation>
    <scope>NUCLEOTIDE SEQUENCE [LARGE SCALE GENOMIC DNA]</scope>
</reference>
<keyword evidence="2 5" id="KW-0210">Decarboxylase</keyword>
<dbReference type="PANTHER" id="PTHR43727:SF2">
    <property type="entry name" value="GROUP IV DECARBOXYLASE"/>
    <property type="match status" value="1"/>
</dbReference>
<dbReference type="GO" id="GO:0030170">
    <property type="term" value="F:pyridoxal phosphate binding"/>
    <property type="evidence" value="ECO:0007669"/>
    <property type="project" value="UniProtKB-UniRule"/>
</dbReference>
<evidence type="ECO:0000256" key="4">
    <source>
        <dbReference type="ARBA" id="ARBA00023239"/>
    </source>
</evidence>
<dbReference type="Pfam" id="PF02784">
    <property type="entry name" value="Orn_Arg_deC_N"/>
    <property type="match status" value="1"/>
</dbReference>
<dbReference type="Gene3D" id="2.40.37.10">
    <property type="entry name" value="Lyase, Ornithine Decarboxylase, Chain A, domain 1"/>
    <property type="match status" value="1"/>
</dbReference>
<feature type="binding site" evidence="5">
    <location>
        <position position="364"/>
    </location>
    <ligand>
        <name>pyridoxal 5'-phosphate</name>
        <dbReference type="ChEBI" id="CHEBI:597326"/>
    </ligand>
</feature>
<name>A0A2M7E6Z8_9BACT</name>
<evidence type="ECO:0000313" key="11">
    <source>
        <dbReference type="Proteomes" id="UP000228886"/>
    </source>
</evidence>
<dbReference type="InterPro" id="IPR009006">
    <property type="entry name" value="Ala_racemase/Decarboxylase_C"/>
</dbReference>
<dbReference type="PANTHER" id="PTHR43727">
    <property type="entry name" value="DIAMINOPIMELATE DECARBOXYLASE"/>
    <property type="match status" value="1"/>
</dbReference>
<feature type="binding site" evidence="5">
    <location>
        <position position="304"/>
    </location>
    <ligand>
        <name>substrate</name>
    </ligand>
</feature>
<evidence type="ECO:0000256" key="1">
    <source>
        <dbReference type="ARBA" id="ARBA00001933"/>
    </source>
</evidence>
<comment type="function">
    <text evidence="5">Specifically catalyzes the decarboxylation of meso-diaminopimelate (meso-DAP) to L-lysine.</text>
</comment>
<feature type="binding site" evidence="5">
    <location>
        <position position="308"/>
    </location>
    <ligand>
        <name>substrate</name>
    </ligand>
</feature>
<dbReference type="Gene3D" id="3.20.20.10">
    <property type="entry name" value="Alanine racemase"/>
    <property type="match status" value="1"/>
</dbReference>
<evidence type="ECO:0000256" key="7">
    <source>
        <dbReference type="PIRSR" id="PIRSR600183-50"/>
    </source>
</evidence>
<keyword evidence="5 8" id="KW-0457">Lysine biosynthesis</keyword>
<sequence length="403" mass="45724">MNNFSYYKNNLYCEEVKVERIAGKIGTPFYLYSRDCLCSHYKRFKKAFSPLSPLICYSLKANSNPVLLKILKSLGAGADIVSLGELFLALKAGIPPEKIVFAGVGKSEEEIREAVKRNIYLFNAESTSELRLINKIAAQLKKKINCNLRVNPQIQTKTHRYIATGEKGSKFGMDWEEIKKILKNKNSFPWVNILGFHLHLGSQITSPEVYQTAIKKILNLTQKEKIKLSLLDLGSGFPIIYEKKVSPIENFAAAIIPLLKGLKIKIIFEPGRYIVGNSAILVTRVLYLKKDFVIVDAGLNDLIRPCLYGAYHKIIPLKKISGKRFLTNIVGPICESGDFLGKNRRLPLSLKEGDFLAIKDTGAYGFSMSSNYNCRLKLPEILVSKNRYKIIRKREKYEELIYR</sequence>
<feature type="binding site" evidence="5">
    <location>
        <position position="272"/>
    </location>
    <ligand>
        <name>substrate</name>
    </ligand>
</feature>
<feature type="binding site" evidence="5">
    <location>
        <position position="364"/>
    </location>
    <ligand>
        <name>substrate</name>
    </ligand>
</feature>
<dbReference type="SUPFAM" id="SSF51419">
    <property type="entry name" value="PLP-binding barrel"/>
    <property type="match status" value="1"/>
</dbReference>
<comment type="subunit">
    <text evidence="5">Homodimer.</text>
</comment>
<evidence type="ECO:0000256" key="8">
    <source>
        <dbReference type="RuleBase" id="RU003738"/>
    </source>
</evidence>
<dbReference type="FunFam" id="3.20.20.10:FF:000003">
    <property type="entry name" value="Diaminopimelate decarboxylase"/>
    <property type="match status" value="1"/>
</dbReference>
<accession>A0A2M7E6Z8</accession>
<dbReference type="InterPro" id="IPR029066">
    <property type="entry name" value="PLP-binding_barrel"/>
</dbReference>
<gene>
    <name evidence="5 10" type="primary">lysA</name>
    <name evidence="10" type="ORF">COS11_07015</name>
</gene>
<dbReference type="PRINTS" id="PR01179">
    <property type="entry name" value="ODADCRBXLASE"/>
</dbReference>
<feature type="binding site" evidence="5">
    <location>
        <position position="335"/>
    </location>
    <ligand>
        <name>substrate</name>
    </ligand>
</feature>
<proteinExistence type="inferred from homology"/>
<evidence type="ECO:0000256" key="3">
    <source>
        <dbReference type="ARBA" id="ARBA00022898"/>
    </source>
</evidence>
<dbReference type="AlphaFoldDB" id="A0A2M7E6Z8"/>
<dbReference type="PRINTS" id="PR01181">
    <property type="entry name" value="DAPDCRBXLASE"/>
</dbReference>
<dbReference type="HAMAP" id="MF_02120">
    <property type="entry name" value="LysA"/>
    <property type="match status" value="1"/>
</dbReference>
<comment type="cofactor">
    <cofactor evidence="1 5 7 8">
        <name>pyridoxal 5'-phosphate</name>
        <dbReference type="ChEBI" id="CHEBI:597326"/>
    </cofactor>
</comment>
<comment type="catalytic activity">
    <reaction evidence="5 8">
        <text>meso-2,6-diaminopimelate + H(+) = L-lysine + CO2</text>
        <dbReference type="Rhea" id="RHEA:15101"/>
        <dbReference type="ChEBI" id="CHEBI:15378"/>
        <dbReference type="ChEBI" id="CHEBI:16526"/>
        <dbReference type="ChEBI" id="CHEBI:32551"/>
        <dbReference type="ChEBI" id="CHEBI:57791"/>
        <dbReference type="EC" id="4.1.1.20"/>
    </reaction>
</comment>
<keyword evidence="5" id="KW-0028">Amino-acid biosynthesis</keyword>
<evidence type="ECO:0000313" key="10">
    <source>
        <dbReference type="EMBL" id="PIV63522.1"/>
    </source>
</evidence>
<dbReference type="GO" id="GO:0009089">
    <property type="term" value="P:lysine biosynthetic process via diaminopimelate"/>
    <property type="evidence" value="ECO:0007669"/>
    <property type="project" value="UniProtKB-UniRule"/>
</dbReference>
<dbReference type="UniPathway" id="UPA00034">
    <property type="reaction ID" value="UER00027"/>
</dbReference>